<dbReference type="Proteomes" id="UP000320475">
    <property type="component" value="Unassembled WGS sequence"/>
</dbReference>
<dbReference type="EMBL" id="QEAM01000226">
    <property type="protein sequence ID" value="TPX43394.1"/>
    <property type="molecule type" value="Genomic_DNA"/>
</dbReference>
<evidence type="ECO:0000313" key="1">
    <source>
        <dbReference type="EMBL" id="TPX43394.1"/>
    </source>
</evidence>
<gene>
    <name evidence="1" type="ORF">SeLEV6574_g05089</name>
</gene>
<reference evidence="1 2" key="1">
    <citation type="journal article" date="2019" name="Sci. Rep.">
        <title>Comparative genomics of chytrid fungi reveal insights into the obligate biotrophic and pathogenic lifestyle of Synchytrium endobioticum.</title>
        <authorList>
            <person name="van de Vossenberg B.T.L.H."/>
            <person name="Warris S."/>
            <person name="Nguyen H.D.T."/>
            <person name="van Gent-Pelzer M.P.E."/>
            <person name="Joly D.L."/>
            <person name="van de Geest H.C."/>
            <person name="Bonants P.J.M."/>
            <person name="Smith D.S."/>
            <person name="Levesque C.A."/>
            <person name="van der Lee T.A.J."/>
        </authorList>
    </citation>
    <scope>NUCLEOTIDE SEQUENCE [LARGE SCALE GENOMIC DNA]</scope>
    <source>
        <strain evidence="1 2">LEV6574</strain>
    </source>
</reference>
<organism evidence="1 2">
    <name type="scientific">Synchytrium endobioticum</name>
    <dbReference type="NCBI Taxonomy" id="286115"/>
    <lineage>
        <taxon>Eukaryota</taxon>
        <taxon>Fungi</taxon>
        <taxon>Fungi incertae sedis</taxon>
        <taxon>Chytridiomycota</taxon>
        <taxon>Chytridiomycota incertae sedis</taxon>
        <taxon>Chytridiomycetes</taxon>
        <taxon>Synchytriales</taxon>
        <taxon>Synchytriaceae</taxon>
        <taxon>Synchytrium</taxon>
    </lineage>
</organism>
<name>A0A507CW53_9FUNG</name>
<evidence type="ECO:0000313" key="2">
    <source>
        <dbReference type="Proteomes" id="UP000320475"/>
    </source>
</evidence>
<dbReference type="AlphaFoldDB" id="A0A507CW53"/>
<proteinExistence type="predicted"/>
<comment type="caution">
    <text evidence="1">The sequence shown here is derived from an EMBL/GenBank/DDBJ whole genome shotgun (WGS) entry which is preliminary data.</text>
</comment>
<accession>A0A507CW53</accession>
<sequence>MRQILTAHYYFLTLNRLHVFTCASRDITAMRRAVGIPVVWCSGQRYTMSLLNSVPPRSALLIYVVRISKDILYSG</sequence>
<protein>
    <submittedName>
        <fullName evidence="1">Uncharacterized protein</fullName>
    </submittedName>
</protein>